<gene>
    <name evidence="3" type="ORF">A2V72_01940</name>
</gene>
<reference evidence="3 4" key="1">
    <citation type="journal article" date="2016" name="Nat. Commun.">
        <title>Thousands of microbial genomes shed light on interconnected biogeochemical processes in an aquifer system.</title>
        <authorList>
            <person name="Anantharaman K."/>
            <person name="Brown C.T."/>
            <person name="Hug L.A."/>
            <person name="Sharon I."/>
            <person name="Castelle C.J."/>
            <person name="Probst A.J."/>
            <person name="Thomas B.C."/>
            <person name="Singh A."/>
            <person name="Wilkins M.J."/>
            <person name="Karaoz U."/>
            <person name="Brodie E.L."/>
            <person name="Williams K.H."/>
            <person name="Hubbard S.S."/>
            <person name="Banfield J.F."/>
        </authorList>
    </citation>
    <scope>NUCLEOTIDE SEQUENCE [LARGE SCALE GENOMIC DNA]</scope>
</reference>
<name>A0A1G2DWM2_9BACT</name>
<feature type="domain" description="Coenzyme F420 hydrogenase/dehydrogenase beta subunit C-terminal" evidence="2">
    <location>
        <begin position="88"/>
        <end position="246"/>
    </location>
</feature>
<dbReference type="PANTHER" id="PTHR31332:SF0">
    <property type="entry name" value="7-HYDROXYMETHYL CHLOROPHYLL A REDUCTASE, CHLOROPLASTIC"/>
    <property type="match status" value="1"/>
</dbReference>
<evidence type="ECO:0000259" key="2">
    <source>
        <dbReference type="Pfam" id="PF04432"/>
    </source>
</evidence>
<dbReference type="PANTHER" id="PTHR31332">
    <property type="entry name" value="7-HYDROXYMETHYL CHLOROPHYLL A REDUCTASE, CHLOROPLASTIC"/>
    <property type="match status" value="1"/>
</dbReference>
<organism evidence="3 4">
    <name type="scientific">Candidatus Nealsonbacteria bacterium RBG_13_37_56</name>
    <dbReference type="NCBI Taxonomy" id="1801661"/>
    <lineage>
        <taxon>Bacteria</taxon>
        <taxon>Candidatus Nealsoniibacteriota</taxon>
    </lineage>
</organism>
<dbReference type="Proteomes" id="UP000178893">
    <property type="component" value="Unassembled WGS sequence"/>
</dbReference>
<dbReference type="GO" id="GO:0052592">
    <property type="term" value="F:oxidoreductase activity, acting on CH or CH2 groups, with an iron-sulfur protein as acceptor"/>
    <property type="evidence" value="ECO:0007669"/>
    <property type="project" value="TreeGrafter"/>
</dbReference>
<dbReference type="InterPro" id="IPR045220">
    <property type="entry name" value="FRHB/FDHB/HCAR-like"/>
</dbReference>
<dbReference type="EMBL" id="MHLW01000026">
    <property type="protein sequence ID" value="OGZ17782.1"/>
    <property type="molecule type" value="Genomic_DNA"/>
</dbReference>
<dbReference type="InterPro" id="IPR007525">
    <property type="entry name" value="FrhB_FdhB_C"/>
</dbReference>
<dbReference type="AlphaFoldDB" id="A0A1G2DWM2"/>
<evidence type="ECO:0008006" key="5">
    <source>
        <dbReference type="Google" id="ProtNLM"/>
    </source>
</evidence>
<evidence type="ECO:0000259" key="1">
    <source>
        <dbReference type="Pfam" id="PF04422"/>
    </source>
</evidence>
<protein>
    <recommendedName>
        <fullName evidence="5">Coenzyme F420 hydrogenase/dehydrogenase beta subunit C-terminal domain-containing protein</fullName>
    </recommendedName>
</protein>
<dbReference type="Pfam" id="PF04432">
    <property type="entry name" value="FrhB_FdhB_C"/>
    <property type="match status" value="1"/>
</dbReference>
<accession>A0A1G2DWM2</accession>
<proteinExistence type="predicted"/>
<comment type="caution">
    <text evidence="3">The sequence shown here is derived from an EMBL/GenBank/DDBJ whole genome shotgun (WGS) entry which is preliminary data.</text>
</comment>
<evidence type="ECO:0000313" key="3">
    <source>
        <dbReference type="EMBL" id="OGZ17782.1"/>
    </source>
</evidence>
<dbReference type="InterPro" id="IPR007516">
    <property type="entry name" value="Co_F420_Hydgase/DH_bsu_N"/>
</dbReference>
<sequence>MNEKIYIGYALDQNIRSQCSSGGVATALIKYLIEKGRIKGAWLAKYEKNLKHKMYFVNKAEDVIKYRGSVYCPVDFSPVWQFINNNDEKVAIVGLPCNFRALGDRPGIFKIGLFCGGVTDIRVLEYLTMRKKIKPEDVLNLGYREGGWLNRKIVATLKNKKEVLLEKKASFFSRCLANFCFGGSSFLNSCNLCRDHRASQADIALGDAWLPEIMNKDSIGTNLIIVRTEKGAQLLNQAVRDRVIKLFLVGPDDLARSQGKIQVKRFFQFMNKHFPFKFVFALYCFYYPMSKIWEKIRKY</sequence>
<feature type="domain" description="Coenzyme F420 hydrogenase/dehydrogenase beta subunit N-terminal" evidence="1">
    <location>
        <begin position="6"/>
        <end position="77"/>
    </location>
</feature>
<evidence type="ECO:0000313" key="4">
    <source>
        <dbReference type="Proteomes" id="UP000178893"/>
    </source>
</evidence>
<dbReference type="Pfam" id="PF04422">
    <property type="entry name" value="FrhB_FdhB_N"/>
    <property type="match status" value="1"/>
</dbReference>